<protein>
    <submittedName>
        <fullName evidence="2">Uncharacterized protein</fullName>
    </submittedName>
</protein>
<name>A0A7J3MYG9_9CREN</name>
<proteinExistence type="predicted"/>
<gene>
    <name evidence="1" type="ORF">ENT99_04520</name>
    <name evidence="2" type="ORF">ENU64_04080</name>
</gene>
<evidence type="ECO:0000313" key="2">
    <source>
        <dbReference type="EMBL" id="HGT98588.1"/>
    </source>
</evidence>
<organism evidence="2">
    <name type="scientific">Ignisphaera aggregans</name>
    <dbReference type="NCBI Taxonomy" id="334771"/>
    <lineage>
        <taxon>Archaea</taxon>
        <taxon>Thermoproteota</taxon>
        <taxon>Thermoprotei</taxon>
        <taxon>Desulfurococcales</taxon>
        <taxon>Desulfurococcaceae</taxon>
        <taxon>Ignisphaera</taxon>
    </lineage>
</organism>
<sequence length="105" mass="12022">MSDNIGRYDDFLPEDLVKEVKEYEERFSKKSRGKGRARFPSNEDIVDAIINVTGSILTRYNINDLYINVIDYLKSQGFDTSALTESRVERLVSSLLKKGVLSKKL</sequence>
<dbReference type="EMBL" id="DTDH01000128">
    <property type="protein sequence ID" value="HGT98588.1"/>
    <property type="molecule type" value="Genomic_DNA"/>
</dbReference>
<evidence type="ECO:0000313" key="1">
    <source>
        <dbReference type="EMBL" id="HFQ78950.1"/>
    </source>
</evidence>
<accession>A0A7J3MYG9</accession>
<comment type="caution">
    <text evidence="2">The sequence shown here is derived from an EMBL/GenBank/DDBJ whole genome shotgun (WGS) entry which is preliminary data.</text>
</comment>
<dbReference type="AlphaFoldDB" id="A0A7J3MYG9"/>
<reference evidence="2" key="1">
    <citation type="journal article" date="2020" name="mSystems">
        <title>Genome- and Community-Level Interaction Insights into Carbon Utilization and Element Cycling Functions of Hydrothermarchaeota in Hydrothermal Sediment.</title>
        <authorList>
            <person name="Zhou Z."/>
            <person name="Liu Y."/>
            <person name="Xu W."/>
            <person name="Pan J."/>
            <person name="Luo Z.H."/>
            <person name="Li M."/>
        </authorList>
    </citation>
    <scope>NUCLEOTIDE SEQUENCE [LARGE SCALE GENOMIC DNA]</scope>
    <source>
        <strain evidence="1">SpSt-629</strain>
        <strain evidence="2">SpSt-688</strain>
    </source>
</reference>
<dbReference type="EMBL" id="DTAU01000090">
    <property type="protein sequence ID" value="HFQ78950.1"/>
    <property type="molecule type" value="Genomic_DNA"/>
</dbReference>